<proteinExistence type="predicted"/>
<dbReference type="RefSeq" id="XP_016613754.1">
    <property type="nucleotide sequence ID" value="XM_016770088.1"/>
</dbReference>
<dbReference type="GeneID" id="27705310"/>
<gene>
    <name evidence="1" type="ORF">Z519_12382</name>
</gene>
<dbReference type="OrthoDB" id="5376140at2759"/>
<keyword evidence="2" id="KW-1185">Reference proteome</keyword>
<dbReference type="Proteomes" id="UP000053789">
    <property type="component" value="Unassembled WGS sequence"/>
</dbReference>
<sequence>MACITLPNHNNAFSLAEPHIKSKDHGYGAHESDPEYREDDNHDVLKKCLHHLGLAKNYAPQWLPRDAFREFYQNWKDGRVESFGVDPQSIKPVFLRNDDQEIHITVSVGTPSGAVTDNAQLLGYIRFQSKPGYLELTNFKAKLEQRYLDLGETTKRNNNALAGGRGEGFKLAALMMRHNGDSVRGLNTHDKTPAWFDELAQENYTWYDDPNAKKAMLAFGR</sequence>
<evidence type="ECO:0000313" key="1">
    <source>
        <dbReference type="EMBL" id="KIW87085.1"/>
    </source>
</evidence>
<organism evidence="1 2">
    <name type="scientific">Cladophialophora bantiana (strain ATCC 10958 / CBS 173.52 / CDC B-1940 / NIH 8579)</name>
    <name type="common">Xylohypha bantiana</name>
    <dbReference type="NCBI Taxonomy" id="1442370"/>
    <lineage>
        <taxon>Eukaryota</taxon>
        <taxon>Fungi</taxon>
        <taxon>Dikarya</taxon>
        <taxon>Ascomycota</taxon>
        <taxon>Pezizomycotina</taxon>
        <taxon>Eurotiomycetes</taxon>
        <taxon>Chaetothyriomycetidae</taxon>
        <taxon>Chaetothyriales</taxon>
        <taxon>Herpotrichiellaceae</taxon>
        <taxon>Cladophialophora</taxon>
    </lineage>
</organism>
<protein>
    <submittedName>
        <fullName evidence="1">Uncharacterized protein</fullName>
    </submittedName>
</protein>
<accession>A0A0D2H898</accession>
<reference evidence="1" key="1">
    <citation type="submission" date="2015-01" db="EMBL/GenBank/DDBJ databases">
        <title>The Genome Sequence of Cladophialophora bantiana CBS 173.52.</title>
        <authorList>
            <consortium name="The Broad Institute Genomics Platform"/>
            <person name="Cuomo C."/>
            <person name="de Hoog S."/>
            <person name="Gorbushina A."/>
            <person name="Stielow B."/>
            <person name="Teixiera M."/>
            <person name="Abouelleil A."/>
            <person name="Chapman S.B."/>
            <person name="Priest M."/>
            <person name="Young S.K."/>
            <person name="Wortman J."/>
            <person name="Nusbaum C."/>
            <person name="Birren B."/>
        </authorList>
    </citation>
    <scope>NUCLEOTIDE SEQUENCE [LARGE SCALE GENOMIC DNA]</scope>
    <source>
        <strain evidence="1">CBS 173.52</strain>
    </source>
</reference>
<name>A0A0D2H898_CLAB1</name>
<evidence type="ECO:0000313" key="2">
    <source>
        <dbReference type="Proteomes" id="UP000053789"/>
    </source>
</evidence>
<dbReference type="EMBL" id="KN847007">
    <property type="protein sequence ID" value="KIW87085.1"/>
    <property type="molecule type" value="Genomic_DNA"/>
</dbReference>
<dbReference type="HOGENOM" id="CLU_1250533_0_0_1"/>
<dbReference type="AlphaFoldDB" id="A0A0D2H898"/>